<dbReference type="PANTHER" id="PTHR31308">
    <property type="match status" value="1"/>
</dbReference>
<dbReference type="Pfam" id="PF00150">
    <property type="entry name" value="Cellulase"/>
    <property type="match status" value="1"/>
</dbReference>
<feature type="domain" description="Glycoside hydrolase family 5 C-terminal" evidence="8">
    <location>
        <begin position="390"/>
        <end position="468"/>
    </location>
</feature>
<evidence type="ECO:0000313" key="9">
    <source>
        <dbReference type="EMBL" id="MBK9295690.1"/>
    </source>
</evidence>
<keyword evidence="6" id="KW-0732">Signal</keyword>
<evidence type="ECO:0000256" key="2">
    <source>
        <dbReference type="ARBA" id="ARBA00022801"/>
    </source>
</evidence>
<name>A0A936N960_9ACTN</name>
<evidence type="ECO:0000259" key="7">
    <source>
        <dbReference type="Pfam" id="PF00150"/>
    </source>
</evidence>
<dbReference type="InterPro" id="IPR013780">
    <property type="entry name" value="Glyco_hydro_b"/>
</dbReference>
<dbReference type="GO" id="GO:0000272">
    <property type="term" value="P:polysaccharide catabolic process"/>
    <property type="evidence" value="ECO:0007669"/>
    <property type="project" value="InterPro"/>
</dbReference>
<dbReference type="GO" id="GO:0016042">
    <property type="term" value="P:lipid catabolic process"/>
    <property type="evidence" value="ECO:0007669"/>
    <property type="project" value="UniProtKB-ARBA"/>
</dbReference>
<feature type="chain" id="PRO_5038095301" evidence="6">
    <location>
        <begin position="33"/>
        <end position="525"/>
    </location>
</feature>
<dbReference type="Gene3D" id="2.60.40.1180">
    <property type="entry name" value="Golgi alpha-mannosidase II"/>
    <property type="match status" value="1"/>
</dbReference>
<dbReference type="GO" id="GO:0004553">
    <property type="term" value="F:hydrolase activity, hydrolyzing O-glycosyl compounds"/>
    <property type="evidence" value="ECO:0007669"/>
    <property type="project" value="InterPro"/>
</dbReference>
<dbReference type="InterPro" id="IPR041036">
    <property type="entry name" value="GH5_C"/>
</dbReference>
<dbReference type="EMBL" id="JADJZA010000001">
    <property type="protein sequence ID" value="MBK9295690.1"/>
    <property type="molecule type" value="Genomic_DNA"/>
</dbReference>
<dbReference type="InterPro" id="IPR001547">
    <property type="entry name" value="Glyco_hydro_5"/>
</dbReference>
<feature type="signal peptide" evidence="6">
    <location>
        <begin position="1"/>
        <end position="32"/>
    </location>
</feature>
<sequence>MNRTLRRRGANSLCAVVMIAALALVGSTPAGAQSEPPEIAPSSLGPIGHDGRWMTTADGRVLMLNGINFVDKNLLTPAGYGFEDDDGEWLAANGIDAVRLGFTAAAAMPTPGVLDEDYLDAFIETVDMLESHGLLVLIDLHQDGWGPTLGSNGFPEWMTLTHGAENTGTPFPLYYITNPAIQAAFDSFWANEKGPDNIPLQDQVATIFTDMAQRLKDSDAILGWDLLNEPWPGTNFQPCGEVGPGCPDQDASSLDPYYTRMTAAIRGAGAEQLIFGEPWVLFNFGMNATNIALPGGDANSGLSFHAYTLEDANVPVVMDQAQAWSKRTGGALLGSEFGADPRPEFNNGIIAEFDRALIPWMYWAYNENTIGNLKAPPGQSEADAVDAIVRPHPLAVGGTPTRLHYQLTERVMRFTWDTTGPDGTQSPADTESVFQVAPRTYPKGYKVLTVGATVTSPSDAASLTVVADGSGDEPKVVVYPADAEPPSLDFPEDQAAPSDDTAPPPSPDSSLSAPDVAPLTPVFTG</sequence>
<accession>A0A936N960</accession>
<dbReference type="AlphaFoldDB" id="A0A936N960"/>
<evidence type="ECO:0000256" key="6">
    <source>
        <dbReference type="SAM" id="SignalP"/>
    </source>
</evidence>
<feature type="compositionally biased region" description="Low complexity" evidence="5">
    <location>
        <begin position="508"/>
        <end position="518"/>
    </location>
</feature>
<reference evidence="9 10" key="1">
    <citation type="submission" date="2020-10" db="EMBL/GenBank/DDBJ databases">
        <title>Connecting structure to function with the recovery of over 1000 high-quality activated sludge metagenome-assembled genomes encoding full-length rRNA genes using long-read sequencing.</title>
        <authorList>
            <person name="Singleton C.M."/>
            <person name="Petriglieri F."/>
            <person name="Kristensen J.M."/>
            <person name="Kirkegaard R.H."/>
            <person name="Michaelsen T.Y."/>
            <person name="Andersen M.H."/>
            <person name="Karst S.M."/>
            <person name="Dueholm M.S."/>
            <person name="Nielsen P.H."/>
            <person name="Albertsen M."/>
        </authorList>
    </citation>
    <scope>NUCLEOTIDE SEQUENCE [LARGE SCALE GENOMIC DNA]</scope>
    <source>
        <strain evidence="9">Lyne_18-Q3-R50-59_MAXAC.006</strain>
    </source>
</reference>
<comment type="caution">
    <text evidence="9">The sequence shown here is derived from an EMBL/GenBank/DDBJ whole genome shotgun (WGS) entry which is preliminary data.</text>
</comment>
<dbReference type="InterPro" id="IPR052066">
    <property type="entry name" value="Glycosphingolipid_Hydrolases"/>
</dbReference>
<comment type="similarity">
    <text evidence="1 4">Belongs to the glycosyl hydrolase 5 (cellulase A) family.</text>
</comment>
<feature type="domain" description="Glycoside hydrolase family 5" evidence="7">
    <location>
        <begin position="90"/>
        <end position="368"/>
    </location>
</feature>
<evidence type="ECO:0000256" key="5">
    <source>
        <dbReference type="SAM" id="MobiDB-lite"/>
    </source>
</evidence>
<feature type="region of interest" description="Disordered" evidence="5">
    <location>
        <begin position="480"/>
        <end position="525"/>
    </location>
</feature>
<organism evidence="9 10">
    <name type="scientific">Candidatus Neomicrothrix subdominans</name>
    <dbReference type="NCBI Taxonomy" id="2954438"/>
    <lineage>
        <taxon>Bacteria</taxon>
        <taxon>Bacillati</taxon>
        <taxon>Actinomycetota</taxon>
        <taxon>Acidimicrobiia</taxon>
        <taxon>Acidimicrobiales</taxon>
        <taxon>Microthrixaceae</taxon>
        <taxon>Candidatus Neomicrothrix</taxon>
    </lineage>
</organism>
<evidence type="ECO:0000313" key="10">
    <source>
        <dbReference type="Proteomes" id="UP000727993"/>
    </source>
</evidence>
<evidence type="ECO:0000256" key="1">
    <source>
        <dbReference type="ARBA" id="ARBA00005641"/>
    </source>
</evidence>
<dbReference type="PANTHER" id="PTHR31308:SF3">
    <property type="entry name" value="ENDOGLYCOCERAMIDASE"/>
    <property type="match status" value="1"/>
</dbReference>
<evidence type="ECO:0000256" key="4">
    <source>
        <dbReference type="RuleBase" id="RU361153"/>
    </source>
</evidence>
<dbReference type="SUPFAM" id="SSF51445">
    <property type="entry name" value="(Trans)glycosidases"/>
    <property type="match status" value="1"/>
</dbReference>
<dbReference type="Proteomes" id="UP000727993">
    <property type="component" value="Unassembled WGS sequence"/>
</dbReference>
<proteinExistence type="inferred from homology"/>
<evidence type="ECO:0000256" key="3">
    <source>
        <dbReference type="ARBA" id="ARBA00023295"/>
    </source>
</evidence>
<dbReference type="InterPro" id="IPR017853">
    <property type="entry name" value="GH"/>
</dbReference>
<dbReference type="Pfam" id="PF18564">
    <property type="entry name" value="Glyco_hydro_5_C"/>
    <property type="match status" value="1"/>
</dbReference>
<dbReference type="Gene3D" id="3.20.20.80">
    <property type="entry name" value="Glycosidases"/>
    <property type="match status" value="1"/>
</dbReference>
<gene>
    <name evidence="9" type="ORF">IPN02_02195</name>
</gene>
<protein>
    <submittedName>
        <fullName evidence="9">Cellulase family glycosylhydrolase</fullName>
    </submittedName>
</protein>
<dbReference type="GO" id="GO:1901136">
    <property type="term" value="P:carbohydrate derivative catabolic process"/>
    <property type="evidence" value="ECO:0007669"/>
    <property type="project" value="UniProtKB-ARBA"/>
</dbReference>
<evidence type="ECO:0000259" key="8">
    <source>
        <dbReference type="Pfam" id="PF18564"/>
    </source>
</evidence>
<keyword evidence="2 4" id="KW-0378">Hydrolase</keyword>
<keyword evidence="3 4" id="KW-0326">Glycosidase</keyword>